<proteinExistence type="predicted"/>
<protein>
    <submittedName>
        <fullName evidence="1">Uncharacterized protein</fullName>
    </submittedName>
</protein>
<reference evidence="1 2" key="1">
    <citation type="submission" date="2017-09" db="EMBL/GenBank/DDBJ databases">
        <title>Large-scale bioinformatics analysis of Bacillus genomes uncovers conserved roles of natural products in bacterial physiology.</title>
        <authorList>
            <consortium name="Agbiome Team Llc"/>
            <person name="Bleich R.M."/>
            <person name="Grubbs K.J."/>
            <person name="Santa Maria K.C."/>
            <person name="Allen S.E."/>
            <person name="Farag S."/>
            <person name="Shank E.A."/>
            <person name="Bowers A."/>
        </authorList>
    </citation>
    <scope>NUCLEOTIDE SEQUENCE [LARGE SCALE GENOMIC DNA]</scope>
    <source>
        <strain evidence="1 2">AFS092789</strain>
    </source>
</reference>
<dbReference type="AlphaFoldDB" id="A0A9X6STD4"/>
<organism evidence="1 2">
    <name type="scientific">Bacillus cereus</name>
    <dbReference type="NCBI Taxonomy" id="1396"/>
    <lineage>
        <taxon>Bacteria</taxon>
        <taxon>Bacillati</taxon>
        <taxon>Bacillota</taxon>
        <taxon>Bacilli</taxon>
        <taxon>Bacillales</taxon>
        <taxon>Bacillaceae</taxon>
        <taxon>Bacillus</taxon>
        <taxon>Bacillus cereus group</taxon>
    </lineage>
</organism>
<gene>
    <name evidence="1" type="ORF">CON36_32400</name>
</gene>
<sequence>MFMKRGKQLVEELKSINKSELKKQIKEQIGEEKRKKEQEVIIENPYRPTKKTIEKLKSEIEGIGYLITVFSPYKVSGVNSDKKVFSTLLTKLFGYNTTIKRMEEGTKKDLIVAGIEGLQKTFYTNRQRLLLHGKMFKNDFLENRLEYVMKNGEEAEEVSESVYDFLEQQFIEIMKEAMYIYFDVKESRKSKYKLGLSYHSDALLFQYRISCLTGIDDMNDYFVNEIQRYFAGKIYRAMFDELKEVYPKCKIRFLTYQLVRENEKNELYVHEYDYEGFFKICEHFEQLKELFDAEELETLLNAWLLILDVYQKAIDLKVESKILKHSESLAASLETIEEIMDELESKKENK</sequence>
<dbReference type="RefSeq" id="WP_098006793.1">
    <property type="nucleotide sequence ID" value="NZ_NVMX01000132.1"/>
</dbReference>
<evidence type="ECO:0000313" key="1">
    <source>
        <dbReference type="EMBL" id="PDZ94689.1"/>
    </source>
</evidence>
<dbReference type="Proteomes" id="UP000219922">
    <property type="component" value="Unassembled WGS sequence"/>
</dbReference>
<dbReference type="EMBL" id="NVMX01000132">
    <property type="protein sequence ID" value="PDZ94689.1"/>
    <property type="molecule type" value="Genomic_DNA"/>
</dbReference>
<evidence type="ECO:0000313" key="2">
    <source>
        <dbReference type="Proteomes" id="UP000219922"/>
    </source>
</evidence>
<name>A0A9X6STD4_BACCE</name>
<accession>A0A9X6STD4</accession>
<comment type="caution">
    <text evidence="1">The sequence shown here is derived from an EMBL/GenBank/DDBJ whole genome shotgun (WGS) entry which is preliminary data.</text>
</comment>